<keyword evidence="6" id="KW-1185">Reference proteome</keyword>
<dbReference type="EMBL" id="LIAE01006998">
    <property type="protein sequence ID" value="PAV83042.1"/>
    <property type="molecule type" value="Genomic_DNA"/>
</dbReference>
<dbReference type="InterPro" id="IPR002173">
    <property type="entry name" value="Carboh/pur_kinase_PfkB_CS"/>
</dbReference>
<evidence type="ECO:0000256" key="1">
    <source>
        <dbReference type="ARBA" id="ARBA00022679"/>
    </source>
</evidence>
<dbReference type="Pfam" id="PF00294">
    <property type="entry name" value="PfkB"/>
    <property type="match status" value="1"/>
</dbReference>
<protein>
    <recommendedName>
        <fullName evidence="4">Carbohydrate kinase PfkB domain-containing protein</fullName>
    </recommendedName>
</protein>
<dbReference type="Gene3D" id="3.40.1190.20">
    <property type="match status" value="1"/>
</dbReference>
<evidence type="ECO:0000313" key="6">
    <source>
        <dbReference type="Proteomes" id="UP000218231"/>
    </source>
</evidence>
<dbReference type="STRING" id="2018661.A0A2A2LA53"/>
<dbReference type="SUPFAM" id="SSF53613">
    <property type="entry name" value="Ribokinase-like"/>
    <property type="match status" value="1"/>
</dbReference>
<dbReference type="GO" id="GO:0004730">
    <property type="term" value="F:pseudouridylate synthase activity"/>
    <property type="evidence" value="ECO:0007669"/>
    <property type="project" value="TreeGrafter"/>
</dbReference>
<organism evidence="5 6">
    <name type="scientific">Diploscapter pachys</name>
    <dbReference type="NCBI Taxonomy" id="2018661"/>
    <lineage>
        <taxon>Eukaryota</taxon>
        <taxon>Metazoa</taxon>
        <taxon>Ecdysozoa</taxon>
        <taxon>Nematoda</taxon>
        <taxon>Chromadorea</taxon>
        <taxon>Rhabditida</taxon>
        <taxon>Rhabditina</taxon>
        <taxon>Rhabditomorpha</taxon>
        <taxon>Rhabditoidea</taxon>
        <taxon>Rhabditidae</taxon>
        <taxon>Diploscapter</taxon>
    </lineage>
</organism>
<keyword evidence="1" id="KW-0808">Transferase</keyword>
<dbReference type="GO" id="GO:0016301">
    <property type="term" value="F:kinase activity"/>
    <property type="evidence" value="ECO:0007669"/>
    <property type="project" value="UniProtKB-KW"/>
</dbReference>
<evidence type="ECO:0000313" key="5">
    <source>
        <dbReference type="EMBL" id="PAV83042.1"/>
    </source>
</evidence>
<dbReference type="PANTHER" id="PTHR42909">
    <property type="entry name" value="ZGC:136858"/>
    <property type="match status" value="1"/>
</dbReference>
<dbReference type="GO" id="GO:0006796">
    <property type="term" value="P:phosphate-containing compound metabolic process"/>
    <property type="evidence" value="ECO:0007669"/>
    <property type="project" value="UniProtKB-ARBA"/>
</dbReference>
<dbReference type="GO" id="GO:0046872">
    <property type="term" value="F:metal ion binding"/>
    <property type="evidence" value="ECO:0007669"/>
    <property type="project" value="UniProtKB-KW"/>
</dbReference>
<dbReference type="Proteomes" id="UP000218231">
    <property type="component" value="Unassembled WGS sequence"/>
</dbReference>
<reference evidence="5 6" key="1">
    <citation type="journal article" date="2017" name="Curr. Biol.">
        <title>Genome architecture and evolution of a unichromosomal asexual nematode.</title>
        <authorList>
            <person name="Fradin H."/>
            <person name="Zegar C."/>
            <person name="Gutwein M."/>
            <person name="Lucas J."/>
            <person name="Kovtun M."/>
            <person name="Corcoran D."/>
            <person name="Baugh L.R."/>
            <person name="Kiontke K."/>
            <person name="Gunsalus K."/>
            <person name="Fitch D.H."/>
            <person name="Piano F."/>
        </authorList>
    </citation>
    <scope>NUCLEOTIDE SEQUENCE [LARGE SCALE GENOMIC DNA]</scope>
    <source>
        <strain evidence="5">PF1309</strain>
    </source>
</reference>
<accession>A0A2A2LA53</accession>
<keyword evidence="2" id="KW-0479">Metal-binding</keyword>
<dbReference type="GO" id="GO:0005737">
    <property type="term" value="C:cytoplasm"/>
    <property type="evidence" value="ECO:0007669"/>
    <property type="project" value="TreeGrafter"/>
</dbReference>
<dbReference type="InterPro" id="IPR011611">
    <property type="entry name" value="PfkB_dom"/>
</dbReference>
<dbReference type="PANTHER" id="PTHR42909:SF1">
    <property type="entry name" value="CARBOHYDRATE KINASE PFKB DOMAIN-CONTAINING PROTEIN"/>
    <property type="match status" value="1"/>
</dbReference>
<evidence type="ECO:0000256" key="3">
    <source>
        <dbReference type="ARBA" id="ARBA00022777"/>
    </source>
</evidence>
<dbReference type="InterPro" id="IPR029056">
    <property type="entry name" value="Ribokinase-like"/>
</dbReference>
<dbReference type="OrthoDB" id="198885at2759"/>
<dbReference type="PROSITE" id="PS00583">
    <property type="entry name" value="PFKB_KINASES_1"/>
    <property type="match status" value="1"/>
</dbReference>
<keyword evidence="3" id="KW-0418">Kinase</keyword>
<dbReference type="AlphaFoldDB" id="A0A2A2LA53"/>
<comment type="caution">
    <text evidence="5">The sequence shown here is derived from an EMBL/GenBank/DDBJ whole genome shotgun (WGS) entry which is preliminary data.</text>
</comment>
<evidence type="ECO:0000259" key="4">
    <source>
        <dbReference type="Pfam" id="PF00294"/>
    </source>
</evidence>
<feature type="domain" description="Carbohydrate kinase PfkB" evidence="4">
    <location>
        <begin position="72"/>
        <end position="364"/>
    </location>
</feature>
<sequence>MQQPRFSSTLFQTGHVSFAFQIVVYNVQEEKSIFHDKTNLTSSLITVSKCESNSTCANAILDVNGKIIATSRMSSGTNDGGSYAGKMEQRCGGVARNHADALTRLGCDVTFLSAIGSDALGEWVRKRCNHMNWDNVVVSNKFSTATYLSINVQGNINFGINSIGNVIYDISPEYIKKNEQSIAEADFVLMDGNISEEAIKQIAITSKYYNKKIWFEPTDYHKVNKIMDDDVLPQISIMSPNANEFMYFAQKCDVSVNPTIFTSPYHVGEFVLSNLKLLHSFDYLIVSLAQNGTAIIRKADDGSYSFIGLPPPIQPDLIVSASGAGDSFNSGFLAAMLNGVPFDASPIVGQKCASLTLQTIEAVSTQITPKLISEIRSYSKKSPA</sequence>
<evidence type="ECO:0000256" key="2">
    <source>
        <dbReference type="ARBA" id="ARBA00022723"/>
    </source>
</evidence>
<dbReference type="GO" id="GO:0016798">
    <property type="term" value="F:hydrolase activity, acting on glycosyl bonds"/>
    <property type="evidence" value="ECO:0007669"/>
    <property type="project" value="TreeGrafter"/>
</dbReference>
<name>A0A2A2LA53_9BILA</name>
<gene>
    <name evidence="5" type="ORF">WR25_02577</name>
</gene>
<proteinExistence type="predicted"/>